<evidence type="ECO:0000313" key="20">
    <source>
        <dbReference type="Proteomes" id="UP001310022"/>
    </source>
</evidence>
<evidence type="ECO:0000256" key="13">
    <source>
        <dbReference type="ARBA" id="ARBA00049723"/>
    </source>
</evidence>
<dbReference type="GO" id="GO:0016995">
    <property type="term" value="F:cholesterol oxidase activity"/>
    <property type="evidence" value="ECO:0007669"/>
    <property type="project" value="UniProtKB-EC"/>
</dbReference>
<keyword evidence="8" id="KW-1207">Sterol metabolism</keyword>
<dbReference type="Gene3D" id="3.40.50.1820">
    <property type="entry name" value="alpha/beta hydrolase"/>
    <property type="match status" value="1"/>
</dbReference>
<keyword evidence="10" id="KW-0413">Isomerase</keyword>
<evidence type="ECO:0000256" key="15">
    <source>
        <dbReference type="ARBA" id="ARBA00049778"/>
    </source>
</evidence>
<keyword evidence="9" id="KW-0753">Steroid metabolism</keyword>
<dbReference type="GO" id="GO:0004769">
    <property type="term" value="F:steroid Delta-isomerase activity"/>
    <property type="evidence" value="ECO:0007669"/>
    <property type="project" value="UniProtKB-EC"/>
</dbReference>
<evidence type="ECO:0000313" key="19">
    <source>
        <dbReference type="EMBL" id="GJM63989.1"/>
    </source>
</evidence>
<dbReference type="SUPFAM" id="SSF51905">
    <property type="entry name" value="FAD/NAD(P)-binding domain"/>
    <property type="match status" value="1"/>
</dbReference>
<evidence type="ECO:0000256" key="14">
    <source>
        <dbReference type="ARBA" id="ARBA00049744"/>
    </source>
</evidence>
<keyword evidence="5" id="KW-0274">FAD</keyword>
<keyword evidence="20" id="KW-1185">Reference proteome</keyword>
<dbReference type="Pfam" id="PF05199">
    <property type="entry name" value="GMC_oxred_C"/>
    <property type="match status" value="1"/>
</dbReference>
<dbReference type="GO" id="GO:0008203">
    <property type="term" value="P:cholesterol metabolic process"/>
    <property type="evidence" value="ECO:0007669"/>
    <property type="project" value="UniProtKB-KW"/>
</dbReference>
<dbReference type="GO" id="GO:0050660">
    <property type="term" value="F:flavin adenine dinucleotide binding"/>
    <property type="evidence" value="ECO:0007669"/>
    <property type="project" value="InterPro"/>
</dbReference>
<dbReference type="Proteomes" id="UP001310022">
    <property type="component" value="Unassembled WGS sequence"/>
</dbReference>
<dbReference type="InterPro" id="IPR000172">
    <property type="entry name" value="GMC_OxRdtase_N"/>
</dbReference>
<evidence type="ECO:0000256" key="9">
    <source>
        <dbReference type="ARBA" id="ARBA00023221"/>
    </source>
</evidence>
<dbReference type="Gene3D" id="3.50.50.60">
    <property type="entry name" value="FAD/NAD(P)-binding domain"/>
    <property type="match status" value="3"/>
</dbReference>
<dbReference type="EC" id="1.1.3.6" evidence="13"/>
<accession>A0AAN4W1E9</accession>
<dbReference type="AlphaFoldDB" id="A0AAN4W1E9"/>
<dbReference type="InterPro" id="IPR003953">
    <property type="entry name" value="FAD-dep_OxRdtase_2_FAD-bd"/>
</dbReference>
<keyword evidence="6" id="KW-0560">Oxidoreductase</keyword>
<evidence type="ECO:0000256" key="8">
    <source>
        <dbReference type="ARBA" id="ARBA00023166"/>
    </source>
</evidence>
<name>A0AAN4W1E9_9BACT</name>
<dbReference type="InterPro" id="IPR029058">
    <property type="entry name" value="AB_hydrolase_fold"/>
</dbReference>
<dbReference type="InterPro" id="IPR007867">
    <property type="entry name" value="GMC_OxRtase_C"/>
</dbReference>
<dbReference type="InterPro" id="IPR052542">
    <property type="entry name" value="Cholesterol_Oxidase"/>
</dbReference>
<dbReference type="PANTHER" id="PTHR47470">
    <property type="entry name" value="CHOLESTEROL OXIDASE"/>
    <property type="match status" value="1"/>
</dbReference>
<comment type="similarity">
    <text evidence="2">Belongs to the GMC oxidoreductase family.</text>
</comment>
<dbReference type="Pfam" id="PF00732">
    <property type="entry name" value="GMC_oxred_N"/>
    <property type="match status" value="1"/>
</dbReference>
<dbReference type="Pfam" id="PF00890">
    <property type="entry name" value="FAD_binding_2"/>
    <property type="match status" value="1"/>
</dbReference>
<evidence type="ECO:0000256" key="1">
    <source>
        <dbReference type="ARBA" id="ARBA00001974"/>
    </source>
</evidence>
<evidence type="ECO:0000256" key="12">
    <source>
        <dbReference type="ARBA" id="ARBA00049645"/>
    </source>
</evidence>
<keyword evidence="3" id="KW-0153">Cholesterol metabolism</keyword>
<evidence type="ECO:0000259" key="17">
    <source>
        <dbReference type="Pfam" id="PF00890"/>
    </source>
</evidence>
<reference evidence="19 20" key="1">
    <citation type="submission" date="2021-12" db="EMBL/GenBank/DDBJ databases">
        <title>Genome sequencing of bacteria with rrn-lacking chromosome and rrn-plasmid.</title>
        <authorList>
            <person name="Anda M."/>
            <person name="Iwasaki W."/>
        </authorList>
    </citation>
    <scope>NUCLEOTIDE SEQUENCE [LARGE SCALE GENOMIC DNA]</scope>
    <source>
        <strain evidence="19 20">NBRC 15940</strain>
    </source>
</reference>
<evidence type="ECO:0000256" key="10">
    <source>
        <dbReference type="ARBA" id="ARBA00023235"/>
    </source>
</evidence>
<evidence type="ECO:0000256" key="7">
    <source>
        <dbReference type="ARBA" id="ARBA00023098"/>
    </source>
</evidence>
<comment type="caution">
    <text evidence="19">The sequence shown here is derived from an EMBL/GenBank/DDBJ whole genome shotgun (WGS) entry which is preliminary data.</text>
</comment>
<dbReference type="SUPFAM" id="SSF53474">
    <property type="entry name" value="alpha/beta-Hydrolases"/>
    <property type="match status" value="1"/>
</dbReference>
<organism evidence="19 20">
    <name type="scientific">Persicobacter diffluens</name>
    <dbReference type="NCBI Taxonomy" id="981"/>
    <lineage>
        <taxon>Bacteria</taxon>
        <taxon>Pseudomonadati</taxon>
        <taxon>Bacteroidota</taxon>
        <taxon>Cytophagia</taxon>
        <taxon>Cytophagales</taxon>
        <taxon>Persicobacteraceae</taxon>
        <taxon>Persicobacter</taxon>
    </lineage>
</organism>
<dbReference type="RefSeq" id="WP_338239076.1">
    <property type="nucleotide sequence ID" value="NZ_BQKE01000003.1"/>
</dbReference>
<evidence type="ECO:0000256" key="4">
    <source>
        <dbReference type="ARBA" id="ARBA00022630"/>
    </source>
</evidence>
<comment type="pathway">
    <text evidence="12">Steroid metabolism; cholesterol degradation.</text>
</comment>
<feature type="domain" description="Glucose-methanol-choline oxidoreductase N-terminal" evidence="16">
    <location>
        <begin position="63"/>
        <end position="289"/>
    </location>
</feature>
<evidence type="ECO:0000256" key="3">
    <source>
        <dbReference type="ARBA" id="ARBA00022548"/>
    </source>
</evidence>
<proteinExistence type="inferred from homology"/>
<feature type="domain" description="FAD-dependent oxidoreductase 2 FAD-binding" evidence="17">
    <location>
        <begin position="16"/>
        <end position="49"/>
    </location>
</feature>
<evidence type="ECO:0000259" key="18">
    <source>
        <dbReference type="Pfam" id="PF05199"/>
    </source>
</evidence>
<dbReference type="EC" id="5.3.3.1" evidence="11"/>
<dbReference type="EMBL" id="BQKE01000003">
    <property type="protein sequence ID" value="GJM63989.1"/>
    <property type="molecule type" value="Genomic_DNA"/>
</dbReference>
<evidence type="ECO:0000259" key="16">
    <source>
        <dbReference type="Pfam" id="PF00732"/>
    </source>
</evidence>
<evidence type="ECO:0000256" key="5">
    <source>
        <dbReference type="ARBA" id="ARBA00022827"/>
    </source>
</evidence>
<evidence type="ECO:0000256" key="2">
    <source>
        <dbReference type="ARBA" id="ARBA00010790"/>
    </source>
</evidence>
<gene>
    <name evidence="19" type="ORF">PEDI_45410</name>
</gene>
<dbReference type="PANTHER" id="PTHR47470:SF1">
    <property type="entry name" value="FAD-DEPENDENT OXIDOREDUCTASE 2 FAD BINDING DOMAIN-CONTAINING PROTEIN"/>
    <property type="match status" value="1"/>
</dbReference>
<evidence type="ECO:0000256" key="6">
    <source>
        <dbReference type="ARBA" id="ARBA00023002"/>
    </source>
</evidence>
<keyword evidence="7" id="KW-0443">Lipid metabolism</keyword>
<feature type="domain" description="Glucose-methanol-choline oxidoreductase C-terminal" evidence="18">
    <location>
        <begin position="487"/>
        <end position="547"/>
    </location>
</feature>
<comment type="cofactor">
    <cofactor evidence="1">
        <name>FAD</name>
        <dbReference type="ChEBI" id="CHEBI:57692"/>
    </cofactor>
</comment>
<sequence>MAYLSKPIGEIQSVYDVVIIGSGYGGSIAASRLARAGQKVCLLERGKEFAKGDFPANTKESLKEMQFDSALKPAHNTLGLFDFRVNKEINALVGCGLGGTSLINAGVSVLAEDRVYQQKEWPLAFRQDIESFREGVELAKKYLGANEYPDNTEFPPLPKYKALEHAATALNAECYKVPINVSFKEEQNAFGFPQKKCNACGDCVSGCNEEAKNTTAMNYLPDAVSHGADIFTRISVRHLEKKEDYWLIHYQYQGSGQDRFEAKPSFLRAQNVVLAAGSLGTTEILLRSQAKGLPLSSQVGNRFSGNGDTTGFGYNTDHKIQGIGIGVQAKKAKSAKAGPCIVGMMDFREQSSLQDGIIVEEGVIPSALTTGLPLALSGLAAISGKDQDKSWLAFFRKKWLQLLSFLFRAKHQSAIHNTITYLVNTHDDARGKIHLQNDRLRIDWPEVGKQDVFTKIDQKLKAITKTLGGTFIPNPLWNKLLGHDLITVHPLGGCVMGDSAQTAVVNHKGQVFNGESSNEIHQGLYIFDGSVIPTALGANPLLTIAGLTERNCKIMAQEKGWAINYAVDKPTNPKTQIKKTGLQFTEKMTGYISDHSQQELDYHAAFKEGKIANQPFDFVLTIIFEDIKKLLTKGSGKANMIGTVECPLLSPHPISVNKGEFRLLENDPEIGNGKLMKYQFSLHSKAGIEYHIKGTKDIKNDSGFDIWEDTTTLYVDIFKGQEAIAKGILHIQISDFVSQLRTIKVNRAKNKAQELKYKYLFGKLFAGSLFDIYGGVLAGQHYFNPYAAPRIKRPLRTSPPQLFPFTTADGKDLLLSRYQGGTKGPVILSPGLGVSSKMFAMDTHETNLVEYLFAHQFDVWLFDYRTSIDVACSMEKSNADEIAKYDYPAAIKLVKSVSGADSVQLVAHCFGAVSWTIGMLAGYIKDVRAAVISQVSLHMETPKLTQLKTSLRLPTLFDKMGIERLNAYVDSDARWTDKLFDDALRLYPIETEEKCNNPVCHRITFIYGQLFEHDQLNHETHENLHEIFGLVNMDALKHFAMMCRKGYATDAQGNDIYRANLHKLALPITFISGEENDCFLPASTEKTFNTLRKANHPDLYKRYVIPDYGHMDCFYGKNAVRDVYPHILEQLEQNATLS</sequence>
<dbReference type="InterPro" id="IPR036188">
    <property type="entry name" value="FAD/NAD-bd_sf"/>
</dbReference>
<protein>
    <recommendedName>
        <fullName evidence="14">Cholesterol oxidase</fullName>
        <ecNumber evidence="13">1.1.3.6</ecNumber>
        <ecNumber evidence="11">5.3.3.1</ecNumber>
    </recommendedName>
    <alternativeName>
        <fullName evidence="15">Cholesterol isomerase</fullName>
    </alternativeName>
</protein>
<keyword evidence="4" id="KW-0285">Flavoprotein</keyword>
<evidence type="ECO:0000256" key="11">
    <source>
        <dbReference type="ARBA" id="ARBA00038856"/>
    </source>
</evidence>
<dbReference type="PRINTS" id="PR00411">
    <property type="entry name" value="PNDRDTASEI"/>
</dbReference>